<evidence type="ECO:0000313" key="2">
    <source>
        <dbReference type="Proteomes" id="UP000765845"/>
    </source>
</evidence>
<keyword evidence="2" id="KW-1185">Reference proteome</keyword>
<reference evidence="1 2" key="1">
    <citation type="submission" date="2020-04" db="EMBL/GenBank/DDBJ databases">
        <authorList>
            <person name="Yoon J."/>
        </authorList>
    </citation>
    <scope>NUCLEOTIDE SEQUENCE [LARGE SCALE GENOMIC DNA]</scope>
    <source>
        <strain evidence="1 2">KMU-166</strain>
    </source>
</reference>
<proteinExistence type="predicted"/>
<accession>A0ABX1GDP0</accession>
<dbReference type="Proteomes" id="UP000765845">
    <property type="component" value="Unassembled WGS sequence"/>
</dbReference>
<dbReference type="EMBL" id="JAAWWK010000002">
    <property type="protein sequence ID" value="NKI17297.1"/>
    <property type="molecule type" value="Genomic_DNA"/>
</dbReference>
<evidence type="ECO:0000313" key="1">
    <source>
        <dbReference type="EMBL" id="NKI17297.1"/>
    </source>
</evidence>
<dbReference type="RefSeq" id="WP_168449807.1">
    <property type="nucleotide sequence ID" value="NZ_JAAWWK010000002.1"/>
</dbReference>
<organism evidence="1 2">
    <name type="scientific">Spongiibacter thalassae</name>
    <dbReference type="NCBI Taxonomy" id="2721624"/>
    <lineage>
        <taxon>Bacteria</taxon>
        <taxon>Pseudomonadati</taxon>
        <taxon>Pseudomonadota</taxon>
        <taxon>Gammaproteobacteria</taxon>
        <taxon>Cellvibrionales</taxon>
        <taxon>Spongiibacteraceae</taxon>
        <taxon>Spongiibacter</taxon>
    </lineage>
</organism>
<comment type="caution">
    <text evidence="1">The sequence shown here is derived from an EMBL/GenBank/DDBJ whole genome shotgun (WGS) entry which is preliminary data.</text>
</comment>
<sequence length="129" mass="14822">MTTSRHRYYQNLYDELCLVCVNQLSDYAPEGSDTAEFLNRVRTLQSSLGDPDSAQEGQALLSQIVASFPLITPQMHRDLLWFFGGDCLHYLSDEELDKYQLLEERYYEAGSDGDDGLYRNLRAQTFGLH</sequence>
<protein>
    <submittedName>
        <fullName evidence="1">Dehydrogenase</fullName>
    </submittedName>
</protein>
<dbReference type="InterPro" id="IPR048156">
    <property type="entry name" value="PA2817-like"/>
</dbReference>
<dbReference type="NCBIfam" id="NF041512">
    <property type="entry name" value="PA2817_fam"/>
    <property type="match status" value="1"/>
</dbReference>
<gene>
    <name evidence="1" type="ORF">HCU74_07690</name>
</gene>
<name>A0ABX1GDP0_9GAMM</name>